<dbReference type="AlphaFoldDB" id="A0A0L6VH35"/>
<sequence>MGKKGIKFVKPSILYIYLIFSNYLNLIVTDILELIRGNKTIKMHISYFKVQRINIEIPALAMAEQDGSWPKKKSQYLPEASILIELKHMNWNHFILDLLMSINGSTRILPVNWLNSKNIVHVTTRIYIPEKSPDLEILFLYLFSCFFYLFFLFSCFFFWLSFCVFFLQSLFFWLICNNHNLYFFPKEKKIHYKKKNHFIGQIFSNLFKSLTCVVDVGSIVRDLTQTLLTRSKAIQNPELEDGGCLSQGEALMPPKNVFIFNHRHAPTKLSSKLHLFACVDVGTVTVKYAQLVESILEKVCSNNRSLLGVSECQLQAVEQVFFFSVENCNNVIGTVDINNLMLQPILKAPTYPDFNQPKKYTHSQGALESGTTKTVLAMQETLIALVSEVTFIFFLFKRTFWMDILGLFIDFLFQVLESGQDVFFFLLLYIKDQTLGPINDQQMTSDIRLLNSINSEACFDLRIKKSCREIDWLKNCLVQHHISFVPMKGLSWVQGLPEDFQLEICIFFPIKPKGGFGFWITKTSLLMLFAHCNPERDFECSSFWPPAAQPPDPPAPKTKPPSYSPSALSPLPTEVCLFLVRLSFPHTTFHQRQLLLRPADTALPIKTPHRQEIVREFHRSTAALPSCVRPAIFCYGIILTQTLAHITARFLKPNPHPPAITIQAELYYKPLIPQLSQIHHILNQPLKQLSVYSAQTQTGIKQSTFRRSKLLNRWRQ</sequence>
<keyword evidence="1" id="KW-0812">Transmembrane</keyword>
<feature type="transmembrane region" description="Helical" evidence="1">
    <location>
        <begin position="12"/>
        <end position="35"/>
    </location>
</feature>
<evidence type="ECO:0000313" key="2">
    <source>
        <dbReference type="EMBL" id="KNZ60096.1"/>
    </source>
</evidence>
<evidence type="ECO:0000313" key="3">
    <source>
        <dbReference type="Proteomes" id="UP000037035"/>
    </source>
</evidence>
<keyword evidence="1" id="KW-0472">Membrane</keyword>
<accession>A0A0L6VH35</accession>
<dbReference type="Proteomes" id="UP000037035">
    <property type="component" value="Unassembled WGS sequence"/>
</dbReference>
<gene>
    <name evidence="2" type="ORF">VP01_160g4</name>
</gene>
<keyword evidence="3" id="KW-1185">Reference proteome</keyword>
<dbReference type="VEuPathDB" id="FungiDB:VP01_160g4"/>
<protein>
    <submittedName>
        <fullName evidence="2">Uncharacterized protein</fullName>
    </submittedName>
</protein>
<comment type="caution">
    <text evidence="2">The sequence shown here is derived from an EMBL/GenBank/DDBJ whole genome shotgun (WGS) entry which is preliminary data.</text>
</comment>
<evidence type="ECO:0000256" key="1">
    <source>
        <dbReference type="SAM" id="Phobius"/>
    </source>
</evidence>
<feature type="transmembrane region" description="Helical" evidence="1">
    <location>
        <begin position="138"/>
        <end position="159"/>
    </location>
</feature>
<dbReference type="EMBL" id="LAVV01006404">
    <property type="protein sequence ID" value="KNZ60096.1"/>
    <property type="molecule type" value="Genomic_DNA"/>
</dbReference>
<keyword evidence="1" id="KW-1133">Transmembrane helix</keyword>
<name>A0A0L6VH35_9BASI</name>
<reference evidence="2 3" key="1">
    <citation type="submission" date="2015-08" db="EMBL/GenBank/DDBJ databases">
        <title>Next Generation Sequencing and Analysis of the Genome of Puccinia sorghi L Schw, the Causal Agent of Maize Common Rust.</title>
        <authorList>
            <person name="Rochi L."/>
            <person name="Burguener G."/>
            <person name="Darino M."/>
            <person name="Turjanski A."/>
            <person name="Kreff E."/>
            <person name="Dieguez M.J."/>
            <person name="Sacco F."/>
        </authorList>
    </citation>
    <scope>NUCLEOTIDE SEQUENCE [LARGE SCALE GENOMIC DNA]</scope>
    <source>
        <strain evidence="2 3">RO10H11247</strain>
    </source>
</reference>
<proteinExistence type="predicted"/>
<organism evidence="2 3">
    <name type="scientific">Puccinia sorghi</name>
    <dbReference type="NCBI Taxonomy" id="27349"/>
    <lineage>
        <taxon>Eukaryota</taxon>
        <taxon>Fungi</taxon>
        <taxon>Dikarya</taxon>
        <taxon>Basidiomycota</taxon>
        <taxon>Pucciniomycotina</taxon>
        <taxon>Pucciniomycetes</taxon>
        <taxon>Pucciniales</taxon>
        <taxon>Pucciniaceae</taxon>
        <taxon>Puccinia</taxon>
    </lineage>
</organism>